<dbReference type="Gene3D" id="3.40.50.2000">
    <property type="entry name" value="Glycogen Phosphorylase B"/>
    <property type="match status" value="1"/>
</dbReference>
<dbReference type="PANTHER" id="PTHR30160:SF1">
    <property type="entry name" value="LIPOPOLYSACCHARIDE 1,2-N-ACETYLGLUCOSAMINETRANSFERASE-RELATED"/>
    <property type="match status" value="1"/>
</dbReference>
<name>A0A1X7JG36_9BURK</name>
<protein>
    <submittedName>
        <fullName evidence="3">Glycosyltransferase family 9 (Heptosyltransferase)</fullName>
    </submittedName>
</protein>
<dbReference type="Proteomes" id="UP000193228">
    <property type="component" value="Unassembled WGS sequence"/>
</dbReference>
<accession>A0A1X7JG36</accession>
<evidence type="ECO:0000256" key="2">
    <source>
        <dbReference type="ARBA" id="ARBA00022679"/>
    </source>
</evidence>
<organism evidence="3 4">
    <name type="scientific">Paraburkholderia susongensis</name>
    <dbReference type="NCBI Taxonomy" id="1515439"/>
    <lineage>
        <taxon>Bacteria</taxon>
        <taxon>Pseudomonadati</taxon>
        <taxon>Pseudomonadota</taxon>
        <taxon>Betaproteobacteria</taxon>
        <taxon>Burkholderiales</taxon>
        <taxon>Burkholderiaceae</taxon>
        <taxon>Paraburkholderia</taxon>
    </lineage>
</organism>
<dbReference type="PANTHER" id="PTHR30160">
    <property type="entry name" value="TETRAACYLDISACCHARIDE 4'-KINASE-RELATED"/>
    <property type="match status" value="1"/>
</dbReference>
<evidence type="ECO:0000313" key="3">
    <source>
        <dbReference type="EMBL" id="SMG26840.1"/>
    </source>
</evidence>
<reference evidence="4" key="1">
    <citation type="submission" date="2017-04" db="EMBL/GenBank/DDBJ databases">
        <authorList>
            <person name="Varghese N."/>
            <person name="Submissions S."/>
        </authorList>
    </citation>
    <scope>NUCLEOTIDE SEQUENCE [LARGE SCALE GENOMIC DNA]</scope>
    <source>
        <strain evidence="4">LMG 29540</strain>
    </source>
</reference>
<dbReference type="InterPro" id="IPR002201">
    <property type="entry name" value="Glyco_trans_9"/>
</dbReference>
<dbReference type="OrthoDB" id="9797795at2"/>
<dbReference type="Pfam" id="PF01075">
    <property type="entry name" value="Glyco_transf_9"/>
    <property type="match status" value="1"/>
</dbReference>
<keyword evidence="4" id="KW-1185">Reference proteome</keyword>
<dbReference type="GO" id="GO:0005829">
    <property type="term" value="C:cytosol"/>
    <property type="evidence" value="ECO:0007669"/>
    <property type="project" value="TreeGrafter"/>
</dbReference>
<dbReference type="InterPro" id="IPR051199">
    <property type="entry name" value="LPS_LOS_Heptosyltrfase"/>
</dbReference>
<keyword evidence="2 3" id="KW-0808">Transferase</keyword>
<proteinExistence type="predicted"/>
<keyword evidence="1" id="KW-0328">Glycosyltransferase</keyword>
<evidence type="ECO:0000313" key="4">
    <source>
        <dbReference type="Proteomes" id="UP000193228"/>
    </source>
</evidence>
<dbReference type="SUPFAM" id="SSF53756">
    <property type="entry name" value="UDP-Glycosyltransferase/glycogen phosphorylase"/>
    <property type="match status" value="1"/>
</dbReference>
<dbReference type="GO" id="GO:0008713">
    <property type="term" value="F:ADP-heptose-lipopolysaccharide heptosyltransferase activity"/>
    <property type="evidence" value="ECO:0007669"/>
    <property type="project" value="TreeGrafter"/>
</dbReference>
<dbReference type="AlphaFoldDB" id="A0A1X7JG36"/>
<evidence type="ECO:0000256" key="1">
    <source>
        <dbReference type="ARBA" id="ARBA00022676"/>
    </source>
</evidence>
<dbReference type="GO" id="GO:0009244">
    <property type="term" value="P:lipopolysaccharide core region biosynthetic process"/>
    <property type="evidence" value="ECO:0007669"/>
    <property type="project" value="TreeGrafter"/>
</dbReference>
<dbReference type="STRING" id="1515439.SAMN06265784_102585"/>
<sequence>MRPAIQSISRVALILSPAVGDSLLMMTIAHNLQKNRIAATVFGQHAHVLRDWFPDIDIQAELGEAHLAEQLHGFDTVIQMHSNRPFTGLDRLHPRVILLDHICRARSSESMADRLALFCRDELGLPNAEKNNGIVPPPELQHRKYPFRVAIHPTASTVDKRWLASRFIRLAVELRDQGFSPEFVVAPQERADWKHVEKLGITLPDLPSLDHVATWLFESGWFIGNDSGIGHLASSLQIPTISLFMRRGIARTWRPGWGIGRVLIGGAYLPTGRLRERYWKYLLSVSKVTQAFEQLRTNLA</sequence>
<dbReference type="EMBL" id="FXAT01000002">
    <property type="protein sequence ID" value="SMG26840.1"/>
    <property type="molecule type" value="Genomic_DNA"/>
</dbReference>
<gene>
    <name evidence="3" type="ORF">SAMN06265784_102585</name>
</gene>